<dbReference type="InterPro" id="IPR036643">
    <property type="entry name" value="RNApol_insert_sf"/>
</dbReference>
<dbReference type="SMART" id="SM00662">
    <property type="entry name" value="RPOLD"/>
    <property type="match status" value="1"/>
</dbReference>
<proteinExistence type="predicted"/>
<feature type="domain" description="DNA-directed RNA polymerase RpoA/D/Rpb3-type" evidence="4">
    <location>
        <begin position="46"/>
        <end position="250"/>
    </location>
</feature>
<dbReference type="GO" id="GO:0003899">
    <property type="term" value="F:DNA-directed RNA polymerase activity"/>
    <property type="evidence" value="ECO:0007669"/>
    <property type="project" value="InterPro"/>
</dbReference>
<dbReference type="GO" id="GO:0046983">
    <property type="term" value="F:protein dimerization activity"/>
    <property type="evidence" value="ECO:0007669"/>
    <property type="project" value="InterPro"/>
</dbReference>
<dbReference type="CDD" id="cd06928">
    <property type="entry name" value="RNAP_alpha_NTD"/>
    <property type="match status" value="1"/>
</dbReference>
<gene>
    <name evidence="5" type="ORF">FZC36_00525</name>
</gene>
<keyword evidence="2" id="KW-0804">Transcription</keyword>
<dbReference type="GO" id="GO:0006351">
    <property type="term" value="P:DNA-templated transcription"/>
    <property type="evidence" value="ECO:0007669"/>
    <property type="project" value="InterPro"/>
</dbReference>
<dbReference type="Gene3D" id="1.10.150.20">
    <property type="entry name" value="5' to 3' exonuclease, C-terminal subdomain"/>
    <property type="match status" value="1"/>
</dbReference>
<keyword evidence="6" id="KW-1185">Reference proteome</keyword>
<name>A0A5C0UJD9_9PROT</name>
<organism evidence="5 6">
    <name type="scientific">Candidatus Nesciobacter abundans</name>
    <dbReference type="NCBI Taxonomy" id="2601668"/>
    <lineage>
        <taxon>Bacteria</taxon>
        <taxon>Pseudomonadati</taxon>
        <taxon>Pseudomonadota</taxon>
        <taxon>Alphaproteobacteria</taxon>
        <taxon>Holosporales</taxon>
        <taxon>Holosporaceae</taxon>
        <taxon>Candidatus Nesciobacter</taxon>
    </lineage>
</organism>
<dbReference type="GO" id="GO:0000428">
    <property type="term" value="C:DNA-directed RNA polymerase complex"/>
    <property type="evidence" value="ECO:0007669"/>
    <property type="project" value="UniProtKB-KW"/>
</dbReference>
<evidence type="ECO:0000256" key="3">
    <source>
        <dbReference type="SAM" id="Coils"/>
    </source>
</evidence>
<dbReference type="Gene3D" id="2.170.120.12">
    <property type="entry name" value="DNA-directed RNA polymerase, insert domain"/>
    <property type="match status" value="1"/>
</dbReference>
<dbReference type="AlphaFoldDB" id="A0A5C0UJD9"/>
<feature type="coiled-coil region" evidence="3">
    <location>
        <begin position="247"/>
        <end position="274"/>
    </location>
</feature>
<dbReference type="EMBL" id="CP043314">
    <property type="protein sequence ID" value="QEK38924.1"/>
    <property type="molecule type" value="Genomic_DNA"/>
</dbReference>
<keyword evidence="3" id="KW-0175">Coiled coil</keyword>
<dbReference type="InterPro" id="IPR011262">
    <property type="entry name" value="DNA-dir_RNA_pol_insert"/>
</dbReference>
<evidence type="ECO:0000313" key="6">
    <source>
        <dbReference type="Proteomes" id="UP000324924"/>
    </source>
</evidence>
<dbReference type="RefSeq" id="WP_148972047.1">
    <property type="nucleotide sequence ID" value="NZ_CP043314.1"/>
</dbReference>
<dbReference type="SUPFAM" id="SSF56553">
    <property type="entry name" value="Insert subdomain of RNA polymerase alpha subunit"/>
    <property type="match status" value="1"/>
</dbReference>
<evidence type="ECO:0000259" key="4">
    <source>
        <dbReference type="SMART" id="SM00662"/>
    </source>
</evidence>
<reference evidence="5 6" key="1">
    <citation type="submission" date="2019-08" db="EMBL/GenBank/DDBJ databases">
        <title>Highly reduced genomes of protist endosymbionts show evolutionary convergence.</title>
        <authorList>
            <person name="George E."/>
            <person name="Husnik F."/>
            <person name="Tashyreva D."/>
            <person name="Prokopchuk G."/>
            <person name="Horak A."/>
            <person name="Kwong W.K."/>
            <person name="Lukes J."/>
            <person name="Keeling P.J."/>
        </authorList>
    </citation>
    <scope>NUCLEOTIDE SEQUENCE [LARGE SCALE GENOMIC DNA]</scope>
    <source>
        <strain evidence="5">1604HC</strain>
    </source>
</reference>
<dbReference type="KEGG" id="nabu:FZC36_00525"/>
<dbReference type="InterPro" id="IPR011263">
    <property type="entry name" value="DNA-dir_RNA_pol_RpoA/D/Rpb3"/>
</dbReference>
<dbReference type="Gene3D" id="3.30.1360.10">
    <property type="entry name" value="RNA polymerase, RBP11-like subunit"/>
    <property type="match status" value="1"/>
</dbReference>
<dbReference type="SUPFAM" id="SSF47789">
    <property type="entry name" value="C-terminal domain of RNA polymerase alpha subunit"/>
    <property type="match status" value="1"/>
</dbReference>
<protein>
    <recommendedName>
        <fullName evidence="4">DNA-directed RNA polymerase RpoA/D/Rpb3-type domain-containing protein</fullName>
    </recommendedName>
</protein>
<evidence type="ECO:0000256" key="1">
    <source>
        <dbReference type="ARBA" id="ARBA00022478"/>
    </source>
</evidence>
<keyword evidence="1" id="KW-0240">DNA-directed RNA polymerase</keyword>
<sequence>MSEDKILSPDSFNNVEAFVDSASVWDSSMSAGGSDDSIPLEQGELRGVFEHGPLKPGYSVTLGNPLRRVLMSSIEGVALCGIKIKDVHTELSSKKGAKEDVAEIIINMKNIVFKADIELFTFDLIVEKSGKVFAKDLDLPNGIEILNKDAYLFTLDDSASLEISLVLKKGIGYSQANDITLPDESYIKLDAVFSPIKRVVFSSASTMVGQNTEYEILVVEIVTNGFVEPGKAYKQASEILVNEFGRMHKVFDEVKETEEELEEVNESLFDLISADHFPLRAVKVMHESGMTFVGDIVVKNKEDLMKMGKVGSVTINKVINVLESKYGFSLETEIENWESLRNKRIEETEEEGGE</sequence>
<dbReference type="Pfam" id="PF01193">
    <property type="entry name" value="RNA_pol_L"/>
    <property type="match status" value="1"/>
</dbReference>
<dbReference type="Proteomes" id="UP000324924">
    <property type="component" value="Chromosome"/>
</dbReference>
<dbReference type="SUPFAM" id="SSF55257">
    <property type="entry name" value="RBP11-like subunits of RNA polymerase"/>
    <property type="match status" value="1"/>
</dbReference>
<dbReference type="OrthoDB" id="9805706at2"/>
<dbReference type="InterPro" id="IPR036603">
    <property type="entry name" value="RBP11-like"/>
</dbReference>
<evidence type="ECO:0000256" key="2">
    <source>
        <dbReference type="ARBA" id="ARBA00023163"/>
    </source>
</evidence>
<accession>A0A5C0UJD9</accession>
<dbReference type="Pfam" id="PF01000">
    <property type="entry name" value="RNA_pol_A_bac"/>
    <property type="match status" value="1"/>
</dbReference>
<evidence type="ECO:0000313" key="5">
    <source>
        <dbReference type="EMBL" id="QEK38924.1"/>
    </source>
</evidence>